<evidence type="ECO:0000256" key="7">
    <source>
        <dbReference type="ARBA" id="ARBA00023136"/>
    </source>
</evidence>
<keyword evidence="3" id="KW-0813">Transport</keyword>
<keyword evidence="7 8" id="KW-0472">Membrane</keyword>
<feature type="transmembrane region" description="Helical" evidence="8">
    <location>
        <begin position="234"/>
        <end position="254"/>
    </location>
</feature>
<name>A0A377Q6Q3_9NEIS</name>
<feature type="transmembrane region" description="Helical" evidence="8">
    <location>
        <begin position="324"/>
        <end position="342"/>
    </location>
</feature>
<feature type="transmembrane region" description="Helical" evidence="8">
    <location>
        <begin position="451"/>
        <end position="471"/>
    </location>
</feature>
<keyword evidence="5 8" id="KW-0812">Transmembrane</keyword>
<gene>
    <name evidence="9" type="primary">betP</name>
    <name evidence="10" type="ORF">EV682_10255</name>
    <name evidence="9" type="ORF">NCTC11159_01577</name>
</gene>
<comment type="similarity">
    <text evidence="2">Belongs to the BCCT transporter (TC 2.A.15) family.</text>
</comment>
<feature type="transmembrane region" description="Helical" evidence="8">
    <location>
        <begin position="95"/>
        <end position="114"/>
    </location>
</feature>
<keyword evidence="12" id="KW-1185">Reference proteome</keyword>
<evidence type="ECO:0000256" key="2">
    <source>
        <dbReference type="ARBA" id="ARBA00005658"/>
    </source>
</evidence>
<feature type="transmembrane region" description="Helical" evidence="8">
    <location>
        <begin position="146"/>
        <end position="166"/>
    </location>
</feature>
<comment type="subcellular location">
    <subcellularLocation>
        <location evidence="1">Cell membrane</location>
        <topology evidence="1">Multi-pass membrane protein</topology>
    </subcellularLocation>
</comment>
<proteinExistence type="inferred from homology"/>
<dbReference type="PROSITE" id="PS01303">
    <property type="entry name" value="BCCT"/>
    <property type="match status" value="1"/>
</dbReference>
<evidence type="ECO:0000256" key="3">
    <source>
        <dbReference type="ARBA" id="ARBA00022448"/>
    </source>
</evidence>
<feature type="transmembrane region" description="Helical" evidence="8">
    <location>
        <begin position="415"/>
        <end position="439"/>
    </location>
</feature>
<dbReference type="AlphaFoldDB" id="A0A377Q6Q3"/>
<feature type="transmembrane region" description="Helical" evidence="8">
    <location>
        <begin position="266"/>
        <end position="289"/>
    </location>
</feature>
<dbReference type="OrthoDB" id="9775735at2"/>
<dbReference type="PANTHER" id="PTHR30047">
    <property type="entry name" value="HIGH-AFFINITY CHOLINE TRANSPORT PROTEIN-RELATED"/>
    <property type="match status" value="1"/>
</dbReference>
<accession>A0A377Q6Q3</accession>
<dbReference type="EMBL" id="UGHR01000001">
    <property type="protein sequence ID" value="STQ90512.1"/>
    <property type="molecule type" value="Genomic_DNA"/>
</dbReference>
<feature type="transmembrane region" description="Helical" evidence="8">
    <location>
        <begin position="55"/>
        <end position="74"/>
    </location>
</feature>
<sequence>MNTSTRPRLHHTLSMPVFLPSMILIGILLAICTLNPQAAEQIFSQGQAWVTQKFSWFYILSVAIFVITLVAIACSPYGNIRLGPDDAKPEYNFTSWVAMLFAAGMGIGLMYFGVGEPMQHYLSPPLAQGSTMAAAREAMTMTFFHWGFHAWAIYCLVGLVLAYFGFRYNLPLTIRSGLYPILRDKINGPVGHAVDVFALCGTIFGIATTLGYGILQISAGLHSLTGWETSNLHFQYGLIAVVIGLAGWSAASGLDKGVRRLSELNLGLAITLMLFVLFAGPTLFLLGAFGDNIGHYFSSLVELTFRSYTYEPTQKEGWFSGWTLLYWAWWISWSPFVGMFIARISRGRTLREFIIGVMLIPALFNLVWMTIFGNTAIWLDMHTAAGALSQTAGNVDALLFKFFEYLPLVKVTSSITILLIAVFFVTSADSGAFVLNTIATRGADKSPAWQSLFWAGLLGATAAILLTAGGLKALQAVTLIAALPFTVIMLLLCFSLCKGLAADRQHFSQKFSPSTTFWTGQHWRTRLTQILHEPRLSDVEKFIAKSVQPALNEVAAELQKQGLSASVLLGEDGAVSLVVPQANLRDFVYGVRPLKQPVATFALRDASLPMSSRPHHYVPITFFEDGRQGYDVQYMIQQELIADVLKQYERYLSLVQNQDTHLLNSAPGHT</sequence>
<feature type="transmembrane region" description="Helical" evidence="8">
    <location>
        <begin position="354"/>
        <end position="379"/>
    </location>
</feature>
<protein>
    <submittedName>
        <fullName evidence="10">Choline/glycine/proline betaine transport protein</fullName>
    </submittedName>
    <submittedName>
        <fullName evidence="9">Glycine betaine transporter BetP</fullName>
    </submittedName>
</protein>
<evidence type="ECO:0000256" key="5">
    <source>
        <dbReference type="ARBA" id="ARBA00022692"/>
    </source>
</evidence>
<dbReference type="PANTHER" id="PTHR30047:SF7">
    <property type="entry name" value="HIGH-AFFINITY CHOLINE TRANSPORT PROTEIN"/>
    <property type="match status" value="1"/>
</dbReference>
<evidence type="ECO:0000313" key="10">
    <source>
        <dbReference type="EMBL" id="TCU89144.1"/>
    </source>
</evidence>
<dbReference type="EMBL" id="SMBT01000002">
    <property type="protein sequence ID" value="TCU89144.1"/>
    <property type="molecule type" value="Genomic_DNA"/>
</dbReference>
<dbReference type="InterPro" id="IPR018093">
    <property type="entry name" value="BCCT_CS"/>
</dbReference>
<dbReference type="InterPro" id="IPR000060">
    <property type="entry name" value="BCCT_transptr"/>
</dbReference>
<evidence type="ECO:0000256" key="1">
    <source>
        <dbReference type="ARBA" id="ARBA00004651"/>
    </source>
</evidence>
<keyword evidence="6 8" id="KW-1133">Transmembrane helix</keyword>
<dbReference type="NCBIfam" id="TIGR00842">
    <property type="entry name" value="bcct"/>
    <property type="match status" value="1"/>
</dbReference>
<evidence type="ECO:0000256" key="8">
    <source>
        <dbReference type="SAM" id="Phobius"/>
    </source>
</evidence>
<dbReference type="GO" id="GO:0005886">
    <property type="term" value="C:plasma membrane"/>
    <property type="evidence" value="ECO:0007669"/>
    <property type="project" value="UniProtKB-SubCell"/>
</dbReference>
<feature type="transmembrane region" description="Helical" evidence="8">
    <location>
        <begin position="477"/>
        <end position="501"/>
    </location>
</feature>
<evidence type="ECO:0000313" key="12">
    <source>
        <dbReference type="Proteomes" id="UP000295794"/>
    </source>
</evidence>
<dbReference type="Proteomes" id="UP000255108">
    <property type="component" value="Unassembled WGS sequence"/>
</dbReference>
<keyword evidence="4" id="KW-1003">Cell membrane</keyword>
<evidence type="ECO:0000256" key="4">
    <source>
        <dbReference type="ARBA" id="ARBA00022475"/>
    </source>
</evidence>
<reference evidence="9 11" key="1">
    <citation type="submission" date="2018-06" db="EMBL/GenBank/DDBJ databases">
        <authorList>
            <consortium name="Pathogen Informatics"/>
            <person name="Doyle S."/>
        </authorList>
    </citation>
    <scope>NUCLEOTIDE SEQUENCE [LARGE SCALE GENOMIC DNA]</scope>
    <source>
        <strain evidence="9 11">NCTC11159</strain>
    </source>
</reference>
<reference evidence="10 12" key="2">
    <citation type="submission" date="2019-03" db="EMBL/GenBank/DDBJ databases">
        <title>Genomic Encyclopedia of Type Strains, Phase IV (KMG-IV): sequencing the most valuable type-strain genomes for metagenomic binning, comparative biology and taxonomic classification.</title>
        <authorList>
            <person name="Goeker M."/>
        </authorList>
    </citation>
    <scope>NUCLEOTIDE SEQUENCE [LARGE SCALE GENOMIC DNA]</scope>
    <source>
        <strain evidence="10 12">DSM 3764</strain>
    </source>
</reference>
<dbReference type="GO" id="GO:0022857">
    <property type="term" value="F:transmembrane transporter activity"/>
    <property type="evidence" value="ECO:0007669"/>
    <property type="project" value="InterPro"/>
</dbReference>
<evidence type="ECO:0000256" key="6">
    <source>
        <dbReference type="ARBA" id="ARBA00022989"/>
    </source>
</evidence>
<evidence type="ECO:0000313" key="11">
    <source>
        <dbReference type="Proteomes" id="UP000255108"/>
    </source>
</evidence>
<dbReference type="RefSeq" id="WP_115226818.1">
    <property type="nucleotide sequence ID" value="NZ_CAWOLO010000002.1"/>
</dbReference>
<evidence type="ECO:0000313" key="9">
    <source>
        <dbReference type="EMBL" id="STQ90512.1"/>
    </source>
</evidence>
<dbReference type="Pfam" id="PF02028">
    <property type="entry name" value="BCCT"/>
    <property type="match status" value="1"/>
</dbReference>
<organism evidence="9 11">
    <name type="scientific">Iodobacter fluviatilis</name>
    <dbReference type="NCBI Taxonomy" id="537"/>
    <lineage>
        <taxon>Bacteria</taxon>
        <taxon>Pseudomonadati</taxon>
        <taxon>Pseudomonadota</taxon>
        <taxon>Betaproteobacteria</taxon>
        <taxon>Neisseriales</taxon>
        <taxon>Chitinibacteraceae</taxon>
        <taxon>Iodobacter</taxon>
    </lineage>
</organism>
<feature type="transmembrane region" description="Helical" evidence="8">
    <location>
        <begin position="193"/>
        <end position="214"/>
    </location>
</feature>
<dbReference type="Proteomes" id="UP000295794">
    <property type="component" value="Unassembled WGS sequence"/>
</dbReference>